<accession>A0AA38P5J6</accession>
<sequence length="458" mass="52644">MNFPSLLRPPSTTYLEQTYQNKYEAYMARNRQNDVPLSSQEISELQKDILFTRNELRRQSGDDVHPLQSLLVKTLESQESLLSPIRSLPSELLETIFRLVVDVSIPDHVACEISLSLTDHKIMAPVFRLTWVCSWWRRLALARPVLWSSIAVIDDTQRTDGQENRPELLEYVLQRSGTSCPMDLQLHIFSRLTVTRHDTLPFLTIFSNSPFNSIQRRLAETVIKYAIRWRSFTFTTNSKMISESFLEILATELEHKLHNAGGMLEFPSLERLDLGSVGFNLDDELPAIKMVRKTFSSCPSLHSLAMYSLTSSESLDLRNLITLEINKYTGLSFAYLLRQCPLLESLAVKFFCGQTQESPVERSVSDVVRHDHLRVLKIKGMGEEFASGAWNGLQLPKLSELLVGFWLRMETGVLYELKDLLEHSKCNLQKVQLLWNSFHISEYSVLEKFLHDIPFNLG</sequence>
<dbReference type="InterPro" id="IPR032675">
    <property type="entry name" value="LRR_dom_sf"/>
</dbReference>
<keyword evidence="2" id="KW-1185">Reference proteome</keyword>
<reference evidence="1" key="1">
    <citation type="submission" date="2022-08" db="EMBL/GenBank/DDBJ databases">
        <authorList>
            <consortium name="DOE Joint Genome Institute"/>
            <person name="Min B."/>
            <person name="Riley R."/>
            <person name="Sierra-Patev S."/>
            <person name="Naranjo-Ortiz M."/>
            <person name="Looney B."/>
            <person name="Konkel Z."/>
            <person name="Slot J.C."/>
            <person name="Sakamoto Y."/>
            <person name="Steenwyk J.L."/>
            <person name="Rokas A."/>
            <person name="Carro J."/>
            <person name="Camarero S."/>
            <person name="Ferreira P."/>
            <person name="Molpeceres G."/>
            <person name="Ruiz-Duenas F.J."/>
            <person name="Serrano A."/>
            <person name="Henrissat B."/>
            <person name="Drula E."/>
            <person name="Hughes K.W."/>
            <person name="Mata J.L."/>
            <person name="Ishikawa N.K."/>
            <person name="Vargas-Isla R."/>
            <person name="Ushijima S."/>
            <person name="Smith C.A."/>
            <person name="Ahrendt S."/>
            <person name="Andreopoulos W."/>
            <person name="He G."/>
            <person name="Labutti K."/>
            <person name="Lipzen A."/>
            <person name="Ng V."/>
            <person name="Sandor L."/>
            <person name="Barry K."/>
            <person name="Martinez A.T."/>
            <person name="Xiao Y."/>
            <person name="Gibbons J.G."/>
            <person name="Terashima K."/>
            <person name="Hibbett D.S."/>
            <person name="Grigoriev I.V."/>
        </authorList>
    </citation>
    <scope>NUCLEOTIDE SEQUENCE</scope>
    <source>
        <strain evidence="1">TFB9207</strain>
    </source>
</reference>
<evidence type="ECO:0000313" key="2">
    <source>
        <dbReference type="Proteomes" id="UP001163846"/>
    </source>
</evidence>
<comment type="caution">
    <text evidence="1">The sequence shown here is derived from an EMBL/GenBank/DDBJ whole genome shotgun (WGS) entry which is preliminary data.</text>
</comment>
<gene>
    <name evidence="1" type="ORF">F5878DRAFT_711266</name>
</gene>
<organism evidence="1 2">
    <name type="scientific">Lentinula raphanica</name>
    <dbReference type="NCBI Taxonomy" id="153919"/>
    <lineage>
        <taxon>Eukaryota</taxon>
        <taxon>Fungi</taxon>
        <taxon>Dikarya</taxon>
        <taxon>Basidiomycota</taxon>
        <taxon>Agaricomycotina</taxon>
        <taxon>Agaricomycetes</taxon>
        <taxon>Agaricomycetidae</taxon>
        <taxon>Agaricales</taxon>
        <taxon>Marasmiineae</taxon>
        <taxon>Omphalotaceae</taxon>
        <taxon>Lentinula</taxon>
    </lineage>
</organism>
<dbReference type="Gene3D" id="3.80.10.10">
    <property type="entry name" value="Ribonuclease Inhibitor"/>
    <property type="match status" value="1"/>
</dbReference>
<protein>
    <recommendedName>
        <fullName evidence="3">F-box domain-containing protein</fullName>
    </recommendedName>
</protein>
<dbReference type="SUPFAM" id="SSF52047">
    <property type="entry name" value="RNI-like"/>
    <property type="match status" value="1"/>
</dbReference>
<evidence type="ECO:0000313" key="1">
    <source>
        <dbReference type="EMBL" id="KAJ3836738.1"/>
    </source>
</evidence>
<dbReference type="AlphaFoldDB" id="A0AA38P5J6"/>
<evidence type="ECO:0008006" key="3">
    <source>
        <dbReference type="Google" id="ProtNLM"/>
    </source>
</evidence>
<dbReference type="EMBL" id="MU806297">
    <property type="protein sequence ID" value="KAJ3836738.1"/>
    <property type="molecule type" value="Genomic_DNA"/>
</dbReference>
<dbReference type="Proteomes" id="UP001163846">
    <property type="component" value="Unassembled WGS sequence"/>
</dbReference>
<name>A0AA38P5J6_9AGAR</name>
<proteinExistence type="predicted"/>